<dbReference type="Gene3D" id="3.40.462.20">
    <property type="match status" value="1"/>
</dbReference>
<feature type="signal peptide" evidence="3">
    <location>
        <begin position="1"/>
        <end position="23"/>
    </location>
</feature>
<name>A0ABR3FMG9_9AGAR</name>
<keyword evidence="3" id="KW-0732">Signal</keyword>
<evidence type="ECO:0000259" key="4">
    <source>
        <dbReference type="PROSITE" id="PS51387"/>
    </source>
</evidence>
<dbReference type="Proteomes" id="UP001465976">
    <property type="component" value="Unassembled WGS sequence"/>
</dbReference>
<feature type="domain" description="FAD-binding PCMH-type" evidence="4">
    <location>
        <begin position="122"/>
        <end position="304"/>
    </location>
</feature>
<dbReference type="InterPro" id="IPR036318">
    <property type="entry name" value="FAD-bd_PCMH-like_sf"/>
</dbReference>
<comment type="caution">
    <text evidence="5">The sequence shown here is derived from an EMBL/GenBank/DDBJ whole genome shotgun (WGS) entry which is preliminary data.</text>
</comment>
<dbReference type="PANTHER" id="PTHR13878:SF91">
    <property type="entry name" value="FAD BINDING DOMAIN PROTEIN (AFU_ORTHOLOGUE AFUA_6G12070)-RELATED"/>
    <property type="match status" value="1"/>
</dbReference>
<protein>
    <recommendedName>
        <fullName evidence="4">FAD-binding PCMH-type domain-containing protein</fullName>
    </recommendedName>
</protein>
<dbReference type="InterPro" id="IPR012951">
    <property type="entry name" value="BBE"/>
</dbReference>
<dbReference type="PROSITE" id="PS51387">
    <property type="entry name" value="FAD_PCMH"/>
    <property type="match status" value="1"/>
</dbReference>
<dbReference type="SUPFAM" id="SSF56176">
    <property type="entry name" value="FAD-binding/transporter-associated domain-like"/>
    <property type="match status" value="1"/>
</dbReference>
<dbReference type="InterPro" id="IPR006094">
    <property type="entry name" value="Oxid_FAD_bind_N"/>
</dbReference>
<evidence type="ECO:0000313" key="5">
    <source>
        <dbReference type="EMBL" id="KAL0576432.1"/>
    </source>
</evidence>
<evidence type="ECO:0000256" key="2">
    <source>
        <dbReference type="ARBA" id="ARBA00023002"/>
    </source>
</evidence>
<evidence type="ECO:0000256" key="1">
    <source>
        <dbReference type="ARBA" id="ARBA00005466"/>
    </source>
</evidence>
<dbReference type="Pfam" id="PF08031">
    <property type="entry name" value="BBE"/>
    <property type="match status" value="1"/>
</dbReference>
<dbReference type="InterPro" id="IPR016169">
    <property type="entry name" value="FAD-bd_PCMH_sub2"/>
</dbReference>
<proteinExistence type="inferred from homology"/>
<organism evidence="5 6">
    <name type="scientific">Marasmius crinis-equi</name>
    <dbReference type="NCBI Taxonomy" id="585013"/>
    <lineage>
        <taxon>Eukaryota</taxon>
        <taxon>Fungi</taxon>
        <taxon>Dikarya</taxon>
        <taxon>Basidiomycota</taxon>
        <taxon>Agaricomycotina</taxon>
        <taxon>Agaricomycetes</taxon>
        <taxon>Agaricomycetidae</taxon>
        <taxon>Agaricales</taxon>
        <taxon>Marasmiineae</taxon>
        <taxon>Marasmiaceae</taxon>
        <taxon>Marasmius</taxon>
    </lineage>
</organism>
<dbReference type="EMBL" id="JBAHYK010000223">
    <property type="protein sequence ID" value="KAL0576432.1"/>
    <property type="molecule type" value="Genomic_DNA"/>
</dbReference>
<evidence type="ECO:0000313" key="6">
    <source>
        <dbReference type="Proteomes" id="UP001465976"/>
    </source>
</evidence>
<dbReference type="Gene3D" id="3.30.465.10">
    <property type="match status" value="2"/>
</dbReference>
<dbReference type="InterPro" id="IPR050432">
    <property type="entry name" value="FAD-linked_Oxidoreductases_BP"/>
</dbReference>
<reference evidence="5 6" key="1">
    <citation type="submission" date="2024-02" db="EMBL/GenBank/DDBJ databases">
        <title>A draft genome for the cacao thread blight pathogen Marasmius crinis-equi.</title>
        <authorList>
            <person name="Cohen S.P."/>
            <person name="Baruah I.K."/>
            <person name="Amoako-Attah I."/>
            <person name="Bukari Y."/>
            <person name="Meinhardt L.W."/>
            <person name="Bailey B.A."/>
        </authorList>
    </citation>
    <scope>NUCLEOTIDE SEQUENCE [LARGE SCALE GENOMIC DNA]</scope>
    <source>
        <strain evidence="5 6">GH-76</strain>
    </source>
</reference>
<keyword evidence="2" id="KW-0560">Oxidoreductase</keyword>
<gene>
    <name evidence="5" type="ORF">V5O48_005537</name>
</gene>
<dbReference type="InterPro" id="IPR016166">
    <property type="entry name" value="FAD-bd_PCMH"/>
</dbReference>
<sequence>MKAAPSLLCVAAAFGTSFQATFAAATKEQWDQLGQSLEGRLHTAVPVSAPCFDTVNGEKVGRNETACTEVQEGYTDPDFRFARANAFMFPQQETCQRTVETCLLDSTNPSNSAAWEGTECKQGSVSPYYIEISTHEDVQKAFKFAKETGTFLSVKGSGHDYKSRSSMAGSLSLWTGKLKSLSYSETFVPEGGEDKSYAAITIGAAATFEEIYKFAEEKNFTFIGGYAQTIAASGGWVMGGGHGVLSPVYGLGVDRVIQFKVVTPDGEYRVANEYQNQDLFWALRGGGGSTFGVVLESSMSVEPAMSIRVASISIPQQLENAREFLSLIINETYKWGQEGWGGHMNAYSLINVNPLLTLQEAQESVQTVTDYALAHGGTSLVEDLPSWQAFFSKITLMGMPQVVGQPTILGSRLIPADLFTNDVGKTKVLNVTHTMVSQYGINPYIVVAPPFLYNYTEGSTSVTPAWRNSLWQIGFNRKWQFNSTAEDIKKVYQTVSEVTQLQRDIAPNSGAYFNEGDTYEPNPEVTFWGDNYPKLLEIKNKYDPEGLLDCWQCVGWRGPQDERFSCYIPPYN</sequence>
<comment type="similarity">
    <text evidence="1">Belongs to the oxygen-dependent FAD-linked oxidoreductase family.</text>
</comment>
<keyword evidence="6" id="KW-1185">Reference proteome</keyword>
<dbReference type="PANTHER" id="PTHR13878">
    <property type="entry name" value="GULONOLACTONE OXIDASE"/>
    <property type="match status" value="1"/>
</dbReference>
<dbReference type="Pfam" id="PF01565">
    <property type="entry name" value="FAD_binding_4"/>
    <property type="match status" value="1"/>
</dbReference>
<evidence type="ECO:0000256" key="3">
    <source>
        <dbReference type="SAM" id="SignalP"/>
    </source>
</evidence>
<feature type="chain" id="PRO_5046145428" description="FAD-binding PCMH-type domain-containing protein" evidence="3">
    <location>
        <begin position="24"/>
        <end position="572"/>
    </location>
</feature>
<accession>A0ABR3FMG9</accession>